<dbReference type="SMART" id="SM00895">
    <property type="entry name" value="FCD"/>
    <property type="match status" value="1"/>
</dbReference>
<organism evidence="5 6">
    <name type="scientific">Tessaracoccus defluvii</name>
    <dbReference type="NCBI Taxonomy" id="1285901"/>
    <lineage>
        <taxon>Bacteria</taxon>
        <taxon>Bacillati</taxon>
        <taxon>Actinomycetota</taxon>
        <taxon>Actinomycetes</taxon>
        <taxon>Propionibacteriales</taxon>
        <taxon>Propionibacteriaceae</taxon>
        <taxon>Tessaracoccus</taxon>
    </lineage>
</organism>
<dbReference type="GO" id="GO:0003677">
    <property type="term" value="F:DNA binding"/>
    <property type="evidence" value="ECO:0007669"/>
    <property type="project" value="UniProtKB-KW"/>
</dbReference>
<dbReference type="Gene3D" id="1.10.10.10">
    <property type="entry name" value="Winged helix-like DNA-binding domain superfamily/Winged helix DNA-binding domain"/>
    <property type="match status" value="1"/>
</dbReference>
<reference evidence="5 6" key="1">
    <citation type="submission" date="2020-08" db="EMBL/GenBank/DDBJ databases">
        <title>Genome sequence of Tessaracoccus defluvii JCM 17540T.</title>
        <authorList>
            <person name="Hyun D.-W."/>
            <person name="Bae J.-W."/>
        </authorList>
    </citation>
    <scope>NUCLEOTIDE SEQUENCE [LARGE SCALE GENOMIC DNA]</scope>
    <source>
        <strain evidence="5 6">JCM 17540</strain>
    </source>
</reference>
<sequence length="229" mass="24812">MGRRGLVDEAIQGILDRVVDGEFPAGSSLPPEADLAALLEVSRPTMREAVRSLSDRGVLRVVHGRGTFVAPQEEWRDLPTLIGVLARTTPSRDLGLQLIQVRRMLEVGAAGLAAEHRTDDDVARMGDLLNRYDAAATADDVDEVAELDIAFHEAILAASGNPFLAAIMQPLAEALSASRRTTAAREDVRSRAQEHHRRIFRAISDGDPATAKDAMRGHMTQTHDDIAAL</sequence>
<dbReference type="Proteomes" id="UP000516117">
    <property type="component" value="Chromosome"/>
</dbReference>
<dbReference type="AlphaFoldDB" id="A0A7H0H2K0"/>
<evidence type="ECO:0000256" key="3">
    <source>
        <dbReference type="ARBA" id="ARBA00023163"/>
    </source>
</evidence>
<dbReference type="InterPro" id="IPR000524">
    <property type="entry name" value="Tscrpt_reg_HTH_GntR"/>
</dbReference>
<dbReference type="RefSeq" id="WP_187719902.1">
    <property type="nucleotide sequence ID" value="NZ_BAABBL010000027.1"/>
</dbReference>
<dbReference type="CDD" id="cd07377">
    <property type="entry name" value="WHTH_GntR"/>
    <property type="match status" value="1"/>
</dbReference>
<dbReference type="InterPro" id="IPR036390">
    <property type="entry name" value="WH_DNA-bd_sf"/>
</dbReference>
<name>A0A7H0H2K0_9ACTN</name>
<keyword evidence="1" id="KW-0805">Transcription regulation</keyword>
<dbReference type="KEGG" id="tdf:H9L22_10680"/>
<gene>
    <name evidence="5" type="ORF">H9L22_10680</name>
</gene>
<evidence type="ECO:0000313" key="6">
    <source>
        <dbReference type="Proteomes" id="UP000516117"/>
    </source>
</evidence>
<keyword evidence="2" id="KW-0238">DNA-binding</keyword>
<dbReference type="GO" id="GO:0003700">
    <property type="term" value="F:DNA-binding transcription factor activity"/>
    <property type="evidence" value="ECO:0007669"/>
    <property type="project" value="InterPro"/>
</dbReference>
<protein>
    <submittedName>
        <fullName evidence="5">FadR family transcriptional regulator</fullName>
    </submittedName>
</protein>
<dbReference type="Gene3D" id="1.20.120.530">
    <property type="entry name" value="GntR ligand-binding domain-like"/>
    <property type="match status" value="1"/>
</dbReference>
<evidence type="ECO:0000259" key="4">
    <source>
        <dbReference type="PROSITE" id="PS50949"/>
    </source>
</evidence>
<dbReference type="Pfam" id="PF00392">
    <property type="entry name" value="GntR"/>
    <property type="match status" value="1"/>
</dbReference>
<dbReference type="PROSITE" id="PS50949">
    <property type="entry name" value="HTH_GNTR"/>
    <property type="match status" value="1"/>
</dbReference>
<dbReference type="SMART" id="SM00345">
    <property type="entry name" value="HTH_GNTR"/>
    <property type="match status" value="1"/>
</dbReference>
<accession>A0A7H0H2K0</accession>
<dbReference type="InterPro" id="IPR011711">
    <property type="entry name" value="GntR_C"/>
</dbReference>
<dbReference type="SUPFAM" id="SSF48008">
    <property type="entry name" value="GntR ligand-binding domain-like"/>
    <property type="match status" value="1"/>
</dbReference>
<dbReference type="InterPro" id="IPR008920">
    <property type="entry name" value="TF_FadR/GntR_C"/>
</dbReference>
<dbReference type="SUPFAM" id="SSF46785">
    <property type="entry name" value="Winged helix' DNA-binding domain"/>
    <property type="match status" value="1"/>
</dbReference>
<dbReference type="PANTHER" id="PTHR43537">
    <property type="entry name" value="TRANSCRIPTIONAL REGULATOR, GNTR FAMILY"/>
    <property type="match status" value="1"/>
</dbReference>
<dbReference type="PRINTS" id="PR00035">
    <property type="entry name" value="HTHGNTR"/>
</dbReference>
<dbReference type="PANTHER" id="PTHR43537:SF44">
    <property type="entry name" value="GNTR FAMILY REGULATORY PROTEIN"/>
    <property type="match status" value="1"/>
</dbReference>
<dbReference type="EMBL" id="CP060789">
    <property type="protein sequence ID" value="QNP54766.1"/>
    <property type="molecule type" value="Genomic_DNA"/>
</dbReference>
<dbReference type="InterPro" id="IPR036388">
    <property type="entry name" value="WH-like_DNA-bd_sf"/>
</dbReference>
<keyword evidence="3" id="KW-0804">Transcription</keyword>
<evidence type="ECO:0000313" key="5">
    <source>
        <dbReference type="EMBL" id="QNP54766.1"/>
    </source>
</evidence>
<evidence type="ECO:0000256" key="1">
    <source>
        <dbReference type="ARBA" id="ARBA00023015"/>
    </source>
</evidence>
<proteinExistence type="predicted"/>
<dbReference type="Pfam" id="PF07729">
    <property type="entry name" value="FCD"/>
    <property type="match status" value="1"/>
</dbReference>
<keyword evidence="6" id="KW-1185">Reference proteome</keyword>
<evidence type="ECO:0000256" key="2">
    <source>
        <dbReference type="ARBA" id="ARBA00023125"/>
    </source>
</evidence>
<feature type="domain" description="HTH gntR-type" evidence="4">
    <location>
        <begin position="4"/>
        <end position="72"/>
    </location>
</feature>